<proteinExistence type="predicted"/>
<name>X0Z7F1_9ZZZZ</name>
<protein>
    <submittedName>
        <fullName evidence="1">Uncharacterized protein</fullName>
    </submittedName>
</protein>
<gene>
    <name evidence="1" type="ORF">S01H4_09441</name>
</gene>
<dbReference type="EMBL" id="BART01003411">
    <property type="protein sequence ID" value="GAG56323.1"/>
    <property type="molecule type" value="Genomic_DNA"/>
</dbReference>
<evidence type="ECO:0000313" key="1">
    <source>
        <dbReference type="EMBL" id="GAG56323.1"/>
    </source>
</evidence>
<organism evidence="1">
    <name type="scientific">marine sediment metagenome</name>
    <dbReference type="NCBI Taxonomy" id="412755"/>
    <lineage>
        <taxon>unclassified sequences</taxon>
        <taxon>metagenomes</taxon>
        <taxon>ecological metagenomes</taxon>
    </lineage>
</organism>
<dbReference type="AlphaFoldDB" id="X0Z7F1"/>
<sequence>MGVVNEEEFFLNYLNSIGRKVDSFKAPGASIYLYDLSGKNN</sequence>
<reference evidence="1" key="1">
    <citation type="journal article" date="2014" name="Front. Microbiol.">
        <title>High frequency of phylogenetically diverse reductive dehalogenase-homologous genes in deep subseafloor sedimentary metagenomes.</title>
        <authorList>
            <person name="Kawai M."/>
            <person name="Futagami T."/>
            <person name="Toyoda A."/>
            <person name="Takaki Y."/>
            <person name="Nishi S."/>
            <person name="Hori S."/>
            <person name="Arai W."/>
            <person name="Tsubouchi T."/>
            <person name="Morono Y."/>
            <person name="Uchiyama I."/>
            <person name="Ito T."/>
            <person name="Fujiyama A."/>
            <person name="Inagaki F."/>
            <person name="Takami H."/>
        </authorList>
    </citation>
    <scope>NUCLEOTIDE SEQUENCE</scope>
    <source>
        <strain evidence="1">Expedition CK06-06</strain>
    </source>
</reference>
<accession>X0Z7F1</accession>
<comment type="caution">
    <text evidence="1">The sequence shown here is derived from an EMBL/GenBank/DDBJ whole genome shotgun (WGS) entry which is preliminary data.</text>
</comment>